<dbReference type="Proteomes" id="UP000504637">
    <property type="component" value="Unplaced"/>
</dbReference>
<dbReference type="AlphaFoldDB" id="A0A6J3LVB7"/>
<dbReference type="SUPFAM" id="SSF51735">
    <property type="entry name" value="NAD(P)-binding Rossmann-fold domains"/>
    <property type="match status" value="1"/>
</dbReference>
<dbReference type="RefSeq" id="XP_033456265.1">
    <property type="nucleotide sequence ID" value="XM_033605788.1"/>
</dbReference>
<reference evidence="3" key="2">
    <citation type="submission" date="2020-04" db="EMBL/GenBank/DDBJ databases">
        <authorList>
            <consortium name="NCBI Genome Project"/>
        </authorList>
    </citation>
    <scope>NUCLEOTIDE SEQUENCE</scope>
    <source>
        <strain evidence="3">CBS 342.82</strain>
    </source>
</reference>
<protein>
    <submittedName>
        <fullName evidence="3">NAD(P)-binding protein</fullName>
    </submittedName>
</protein>
<dbReference type="Gene3D" id="3.40.50.720">
    <property type="entry name" value="NAD(P)-binding Rossmann-like Domain"/>
    <property type="match status" value="1"/>
</dbReference>
<proteinExistence type="predicted"/>
<name>A0A6J3LVB7_9PEZI</name>
<dbReference type="OrthoDB" id="413314at2759"/>
<evidence type="ECO:0000313" key="3">
    <source>
        <dbReference type="RefSeq" id="XP_033456265.1"/>
    </source>
</evidence>
<dbReference type="InterPro" id="IPR036291">
    <property type="entry name" value="NAD(P)-bd_dom_sf"/>
</dbReference>
<reference evidence="3" key="1">
    <citation type="submission" date="2020-01" db="EMBL/GenBank/DDBJ databases">
        <authorList>
            <consortium name="DOE Joint Genome Institute"/>
            <person name="Haridas S."/>
            <person name="Albert R."/>
            <person name="Binder M."/>
            <person name="Bloem J."/>
            <person name="Labutti K."/>
            <person name="Salamov A."/>
            <person name="Andreopoulos B."/>
            <person name="Baker S.E."/>
            <person name="Barry K."/>
            <person name="Bills G."/>
            <person name="Bluhm B.H."/>
            <person name="Cannon C."/>
            <person name="Castanera R."/>
            <person name="Culley D.E."/>
            <person name="Daum C."/>
            <person name="Ezra D."/>
            <person name="Gonzalez J.B."/>
            <person name="Henrissat B."/>
            <person name="Kuo A."/>
            <person name="Liang C."/>
            <person name="Lipzen A."/>
            <person name="Lutzoni F."/>
            <person name="Magnuson J."/>
            <person name="Mondo S."/>
            <person name="Nolan M."/>
            <person name="Ohm R."/>
            <person name="Pangilinan J."/>
            <person name="Park H.-J."/>
            <person name="Ramirez L."/>
            <person name="Alfaro M."/>
            <person name="Sun H."/>
            <person name="Tritt A."/>
            <person name="Yoshinaga Y."/>
            <person name="Zwiers L.-H."/>
            <person name="Turgeon B.G."/>
            <person name="Goodwin S.B."/>
            <person name="Spatafora J.W."/>
            <person name="Crous P.W."/>
            <person name="Grigoriev I.V."/>
        </authorList>
    </citation>
    <scope>NUCLEOTIDE SEQUENCE</scope>
    <source>
        <strain evidence="3">CBS 342.82</strain>
    </source>
</reference>
<dbReference type="PANTHER" id="PTHR42748">
    <property type="entry name" value="NITROGEN METABOLITE REPRESSION PROTEIN NMRA FAMILY MEMBER"/>
    <property type="match status" value="1"/>
</dbReference>
<dbReference type="GO" id="GO:0005634">
    <property type="term" value="C:nucleus"/>
    <property type="evidence" value="ECO:0007669"/>
    <property type="project" value="TreeGrafter"/>
</dbReference>
<dbReference type="Gene3D" id="3.90.25.10">
    <property type="entry name" value="UDP-galactose 4-epimerase, domain 1"/>
    <property type="match status" value="1"/>
</dbReference>
<keyword evidence="1" id="KW-0521">NADP</keyword>
<accession>A0A6J3LVB7</accession>
<reference evidence="3" key="3">
    <citation type="submission" date="2025-08" db="UniProtKB">
        <authorList>
            <consortium name="RefSeq"/>
        </authorList>
    </citation>
    <scope>IDENTIFICATION</scope>
    <source>
        <strain evidence="3">CBS 342.82</strain>
    </source>
</reference>
<dbReference type="GeneID" id="54363588"/>
<gene>
    <name evidence="3" type="ORF">K489DRAFT_384146</name>
</gene>
<sequence>MARTFLIVGATGNTGRGVLETLPTLIKNSEKFSGHRILALTRDVNSVSSQKLVNELSGFEIAEKNWTDINAAWLCENEVVRVFFAGHVMPTQFAEESQFYVEMLLAGVEYLVRVATTDANMHADAFAHHSRTHWALENLLSQPEFEKLQYTSLHPNIYYPMFLGGPAHFIKEFHHTGKQPEMAMIVDAKTPMGCIDPVEVGVTAAHLLALNDVSPHNGKKYVLNGPVDITGDDVVSLVEGYIGEKVDPANVVFKDIAMIEEMAEALPYSNNLIMSVTSAPVALWDGK</sequence>
<dbReference type="PANTHER" id="PTHR42748:SF31">
    <property type="entry name" value="NMRA-LIKE DOMAIN-CONTAINING PROTEIN-RELATED"/>
    <property type="match status" value="1"/>
</dbReference>
<evidence type="ECO:0000256" key="1">
    <source>
        <dbReference type="ARBA" id="ARBA00022857"/>
    </source>
</evidence>
<keyword evidence="2" id="KW-1185">Reference proteome</keyword>
<organism evidence="3">
    <name type="scientific">Dissoconium aciculare CBS 342.82</name>
    <dbReference type="NCBI Taxonomy" id="1314786"/>
    <lineage>
        <taxon>Eukaryota</taxon>
        <taxon>Fungi</taxon>
        <taxon>Dikarya</taxon>
        <taxon>Ascomycota</taxon>
        <taxon>Pezizomycotina</taxon>
        <taxon>Dothideomycetes</taxon>
        <taxon>Dothideomycetidae</taxon>
        <taxon>Mycosphaerellales</taxon>
        <taxon>Dissoconiaceae</taxon>
        <taxon>Dissoconium</taxon>
    </lineage>
</organism>
<evidence type="ECO:0000313" key="2">
    <source>
        <dbReference type="Proteomes" id="UP000504637"/>
    </source>
</evidence>
<dbReference type="InterPro" id="IPR051164">
    <property type="entry name" value="NmrA-like_oxidored"/>
</dbReference>